<organism evidence="11 12">
    <name type="scientific">Pseudoclavibacter chungangensis</name>
    <dbReference type="NCBI Taxonomy" id="587635"/>
    <lineage>
        <taxon>Bacteria</taxon>
        <taxon>Bacillati</taxon>
        <taxon>Actinomycetota</taxon>
        <taxon>Actinomycetes</taxon>
        <taxon>Micrococcales</taxon>
        <taxon>Microbacteriaceae</taxon>
        <taxon>Pseudoclavibacter</taxon>
    </lineage>
</organism>
<accession>A0A7J5BPA7</accession>
<evidence type="ECO:0000256" key="9">
    <source>
        <dbReference type="SAM" id="Phobius"/>
    </source>
</evidence>
<evidence type="ECO:0000256" key="3">
    <source>
        <dbReference type="ARBA" id="ARBA00022448"/>
    </source>
</evidence>
<proteinExistence type="inferred from homology"/>
<feature type="transmembrane region" description="Helical" evidence="9">
    <location>
        <begin position="329"/>
        <end position="352"/>
    </location>
</feature>
<keyword evidence="6 9" id="KW-1133">Transmembrane helix</keyword>
<dbReference type="SUPFAM" id="SSF103473">
    <property type="entry name" value="MFS general substrate transporter"/>
    <property type="match status" value="1"/>
</dbReference>
<reference evidence="11 12" key="1">
    <citation type="submission" date="2019-09" db="EMBL/GenBank/DDBJ databases">
        <title>Phylogeny of genus Pseudoclavibacter and closely related genus.</title>
        <authorList>
            <person name="Li Y."/>
        </authorList>
    </citation>
    <scope>NUCLEOTIDE SEQUENCE [LARGE SCALE GENOMIC DNA]</scope>
    <source>
        <strain evidence="11 12">DSM 23821</strain>
    </source>
</reference>
<sequence length="433" mass="44889">MPAVPAAPNDASGGDSWKGHERGSREFGRVRLALFFAGVVTFAQLYAPQAVLPEIATEFGIDASRASLMVSTGTFGVAASVLPWSLVADRVGRVRVMSISVISATVLGLVTAAMPLFELAVALRLLEGIALGGIPAVALAYLNEEVTRRAAPLVAGMFVAGNTMGGLIGRIVSAPIGELLGWRLGLLAVSVVAIVATLGYLWAVPEPRGFTPPPRGTNTLRDDAIETLRHVGLHLRTPALIGTYAQALLLMGGFVAIYNFLGFRLVGAPYDLPTWLASLTFLAYLTGSIASPIAGNLATRFPRKGVLLGCIAVTAFGLVLTVFEPLWLVIGGLVIFTGAFFAAHSVAAGTAGSIPTHGRAQSSALYNLCYYLGSSVFGYLGGLLYESFGWTGTAGMVLGLVLVSAAAAIALIPWRPPTGLIATGAIPTTGPRG</sequence>
<dbReference type="RefSeq" id="WP_158041372.1">
    <property type="nucleotide sequence ID" value="NZ_JACCFV010000001.1"/>
</dbReference>
<evidence type="ECO:0000313" key="11">
    <source>
        <dbReference type="EMBL" id="KAB1654796.1"/>
    </source>
</evidence>
<feature type="transmembrane region" description="Helical" evidence="9">
    <location>
        <begin position="273"/>
        <end position="294"/>
    </location>
</feature>
<dbReference type="InterPro" id="IPR020846">
    <property type="entry name" value="MFS_dom"/>
</dbReference>
<feature type="transmembrane region" description="Helical" evidence="9">
    <location>
        <begin position="123"/>
        <end position="142"/>
    </location>
</feature>
<evidence type="ECO:0000256" key="7">
    <source>
        <dbReference type="ARBA" id="ARBA00023136"/>
    </source>
</evidence>
<evidence type="ECO:0000256" key="5">
    <source>
        <dbReference type="ARBA" id="ARBA00022692"/>
    </source>
</evidence>
<dbReference type="PANTHER" id="PTHR43271:SF1">
    <property type="entry name" value="INNER MEMBRANE TRANSPORT PROTEIN YNFM"/>
    <property type="match status" value="1"/>
</dbReference>
<dbReference type="InterPro" id="IPR036259">
    <property type="entry name" value="MFS_trans_sf"/>
</dbReference>
<feature type="domain" description="Major facilitator superfamily (MFS) profile" evidence="10">
    <location>
        <begin position="30"/>
        <end position="416"/>
    </location>
</feature>
<feature type="transmembrane region" description="Helical" evidence="9">
    <location>
        <begin position="306"/>
        <end position="323"/>
    </location>
</feature>
<name>A0A7J5BPA7_9MICO</name>
<evidence type="ECO:0000259" key="10">
    <source>
        <dbReference type="PROSITE" id="PS50850"/>
    </source>
</evidence>
<comment type="caution">
    <text evidence="11">The sequence shown here is derived from an EMBL/GenBank/DDBJ whole genome shotgun (WGS) entry which is preliminary data.</text>
</comment>
<feature type="transmembrane region" description="Helical" evidence="9">
    <location>
        <begin position="67"/>
        <end position="87"/>
    </location>
</feature>
<dbReference type="Pfam" id="PF07690">
    <property type="entry name" value="MFS_1"/>
    <property type="match status" value="2"/>
</dbReference>
<dbReference type="EMBL" id="WBJZ01000017">
    <property type="protein sequence ID" value="KAB1654796.1"/>
    <property type="molecule type" value="Genomic_DNA"/>
</dbReference>
<dbReference type="PANTHER" id="PTHR43271">
    <property type="entry name" value="BLL2771 PROTEIN"/>
    <property type="match status" value="1"/>
</dbReference>
<keyword evidence="12" id="KW-1185">Reference proteome</keyword>
<protein>
    <submittedName>
        <fullName evidence="11">MFS transporter</fullName>
    </submittedName>
</protein>
<comment type="similarity">
    <text evidence="2">Belongs to the major facilitator superfamily.</text>
</comment>
<keyword evidence="7 9" id="KW-0472">Membrane</keyword>
<comment type="subcellular location">
    <subcellularLocation>
        <location evidence="1">Cell membrane</location>
        <topology evidence="1">Multi-pass membrane protein</topology>
    </subcellularLocation>
</comment>
<dbReference type="AlphaFoldDB" id="A0A7J5BPA7"/>
<evidence type="ECO:0000256" key="4">
    <source>
        <dbReference type="ARBA" id="ARBA00022475"/>
    </source>
</evidence>
<feature type="transmembrane region" description="Helical" evidence="9">
    <location>
        <begin position="239"/>
        <end position="261"/>
    </location>
</feature>
<dbReference type="CDD" id="cd17324">
    <property type="entry name" value="MFS_NepI_like"/>
    <property type="match status" value="1"/>
</dbReference>
<dbReference type="PROSITE" id="PS50850">
    <property type="entry name" value="MFS"/>
    <property type="match status" value="1"/>
</dbReference>
<feature type="region of interest" description="Disordered" evidence="8">
    <location>
        <begin position="1"/>
        <end position="20"/>
    </location>
</feature>
<evidence type="ECO:0000256" key="2">
    <source>
        <dbReference type="ARBA" id="ARBA00008335"/>
    </source>
</evidence>
<dbReference type="Proteomes" id="UP000467240">
    <property type="component" value="Unassembled WGS sequence"/>
</dbReference>
<dbReference type="GO" id="GO:0005886">
    <property type="term" value="C:plasma membrane"/>
    <property type="evidence" value="ECO:0007669"/>
    <property type="project" value="UniProtKB-SubCell"/>
</dbReference>
<feature type="transmembrane region" description="Helical" evidence="9">
    <location>
        <begin position="30"/>
        <end position="47"/>
    </location>
</feature>
<dbReference type="GO" id="GO:0022857">
    <property type="term" value="F:transmembrane transporter activity"/>
    <property type="evidence" value="ECO:0007669"/>
    <property type="project" value="InterPro"/>
</dbReference>
<feature type="transmembrane region" description="Helical" evidence="9">
    <location>
        <begin position="364"/>
        <end position="384"/>
    </location>
</feature>
<feature type="transmembrane region" description="Helical" evidence="9">
    <location>
        <begin position="99"/>
        <end position="117"/>
    </location>
</feature>
<feature type="transmembrane region" description="Helical" evidence="9">
    <location>
        <begin position="184"/>
        <end position="203"/>
    </location>
</feature>
<evidence type="ECO:0000256" key="1">
    <source>
        <dbReference type="ARBA" id="ARBA00004651"/>
    </source>
</evidence>
<dbReference type="InterPro" id="IPR011701">
    <property type="entry name" value="MFS"/>
</dbReference>
<evidence type="ECO:0000256" key="6">
    <source>
        <dbReference type="ARBA" id="ARBA00022989"/>
    </source>
</evidence>
<keyword evidence="4" id="KW-1003">Cell membrane</keyword>
<feature type="transmembrane region" description="Helical" evidence="9">
    <location>
        <begin position="390"/>
        <end position="412"/>
    </location>
</feature>
<feature type="transmembrane region" description="Helical" evidence="9">
    <location>
        <begin position="154"/>
        <end position="172"/>
    </location>
</feature>
<gene>
    <name evidence="11" type="ORF">F8O01_12910</name>
</gene>
<evidence type="ECO:0000313" key="12">
    <source>
        <dbReference type="Proteomes" id="UP000467240"/>
    </source>
</evidence>
<keyword evidence="5 9" id="KW-0812">Transmembrane</keyword>
<keyword evidence="3" id="KW-0813">Transport</keyword>
<dbReference type="OrthoDB" id="63984at2"/>
<dbReference type="Gene3D" id="1.20.1250.20">
    <property type="entry name" value="MFS general substrate transporter like domains"/>
    <property type="match status" value="1"/>
</dbReference>
<evidence type="ECO:0000256" key="8">
    <source>
        <dbReference type="SAM" id="MobiDB-lite"/>
    </source>
</evidence>